<keyword evidence="2" id="KW-0812">Transmembrane</keyword>
<keyword evidence="4" id="KW-1185">Reference proteome</keyword>
<proteinExistence type="predicted"/>
<organism evidence="3 4">
    <name type="scientific">Cephalotrichum gorgonifer</name>
    <dbReference type="NCBI Taxonomy" id="2041049"/>
    <lineage>
        <taxon>Eukaryota</taxon>
        <taxon>Fungi</taxon>
        <taxon>Dikarya</taxon>
        <taxon>Ascomycota</taxon>
        <taxon>Pezizomycotina</taxon>
        <taxon>Sordariomycetes</taxon>
        <taxon>Hypocreomycetidae</taxon>
        <taxon>Microascales</taxon>
        <taxon>Microascaceae</taxon>
        <taxon>Cephalotrichum</taxon>
    </lineage>
</organism>
<evidence type="ECO:0000256" key="2">
    <source>
        <dbReference type="SAM" id="Phobius"/>
    </source>
</evidence>
<name>A0AAE8SR30_9PEZI</name>
<dbReference type="EMBL" id="ONZQ02000001">
    <property type="protein sequence ID" value="SPN97212.1"/>
    <property type="molecule type" value="Genomic_DNA"/>
</dbReference>
<feature type="region of interest" description="Disordered" evidence="1">
    <location>
        <begin position="185"/>
        <end position="220"/>
    </location>
</feature>
<gene>
    <name evidence="3" type="ORF">DNG_00726</name>
</gene>
<keyword evidence="2" id="KW-0472">Membrane</keyword>
<dbReference type="AlphaFoldDB" id="A0AAE8SR30"/>
<comment type="caution">
    <text evidence="3">The sequence shown here is derived from an EMBL/GenBank/DDBJ whole genome shotgun (WGS) entry which is preliminary data.</text>
</comment>
<accession>A0AAE8SR30</accession>
<keyword evidence="2" id="KW-1133">Transmembrane helix</keyword>
<feature type="transmembrane region" description="Helical" evidence="2">
    <location>
        <begin position="89"/>
        <end position="108"/>
    </location>
</feature>
<protein>
    <submittedName>
        <fullName evidence="3">Uncharacterized protein</fullName>
    </submittedName>
</protein>
<sequence>MSLLATLIALVSLIPTSFALVANLITVVLFPLVFALLLGTAELISSILASIESVTLLVLSPPVLLFPFQVLGSIAVPLADLAAVVLAPALYPLQALLVFAAGIASFFLEFKLATAAILGLLVGATLHLTSAILSSLLGLDYTPDPDPAPIHSEPKSMLHARITHPVVGPPIIKSSLRRHTPVLRKHTRAHTPDGAAAEGGTRPRRVKFSLEDSGFSEAAG</sequence>
<evidence type="ECO:0000313" key="4">
    <source>
        <dbReference type="Proteomes" id="UP001187682"/>
    </source>
</evidence>
<reference evidence="3" key="1">
    <citation type="submission" date="2018-03" db="EMBL/GenBank/DDBJ databases">
        <authorList>
            <person name="Guldener U."/>
        </authorList>
    </citation>
    <scope>NUCLEOTIDE SEQUENCE</scope>
</reference>
<feature type="transmembrane region" description="Helical" evidence="2">
    <location>
        <begin position="115"/>
        <end position="137"/>
    </location>
</feature>
<dbReference type="Proteomes" id="UP001187682">
    <property type="component" value="Unassembled WGS sequence"/>
</dbReference>
<evidence type="ECO:0000313" key="3">
    <source>
        <dbReference type="EMBL" id="SPN97212.1"/>
    </source>
</evidence>
<evidence type="ECO:0000256" key="1">
    <source>
        <dbReference type="SAM" id="MobiDB-lite"/>
    </source>
</evidence>